<evidence type="ECO:0000313" key="10">
    <source>
        <dbReference type="Proteomes" id="UP000091918"/>
    </source>
</evidence>
<keyword evidence="5 8" id="KW-1133">Transmembrane helix</keyword>
<dbReference type="GO" id="GO:0016020">
    <property type="term" value="C:membrane"/>
    <property type="evidence" value="ECO:0007669"/>
    <property type="project" value="UniProtKB-SubCell"/>
</dbReference>
<dbReference type="EMBL" id="LGUA01001153">
    <property type="protein sequence ID" value="OAX79113.1"/>
    <property type="molecule type" value="Genomic_DNA"/>
</dbReference>
<reference evidence="9 10" key="1">
    <citation type="submission" date="2015-07" db="EMBL/GenBank/DDBJ databases">
        <title>Emmonsia species relationships and genome sequence.</title>
        <authorList>
            <person name="Cuomo C.A."/>
            <person name="Schwartz I.S."/>
            <person name="Kenyon C."/>
            <person name="de Hoog G.S."/>
            <person name="Govender N.P."/>
            <person name="Botha A."/>
            <person name="Moreno L."/>
            <person name="de Vries M."/>
            <person name="Munoz J.F."/>
            <person name="Stielow J.B."/>
        </authorList>
    </citation>
    <scope>NUCLEOTIDE SEQUENCE [LARGE SCALE GENOMIC DNA]</scope>
    <source>
        <strain evidence="9 10">CBS 136260</strain>
    </source>
</reference>
<dbReference type="STRING" id="1658172.A0A1B7NQL5"/>
<evidence type="ECO:0000313" key="9">
    <source>
        <dbReference type="EMBL" id="OAX79113.1"/>
    </source>
</evidence>
<dbReference type="PANTHER" id="PTHR47844:SF1">
    <property type="entry name" value="EXOSTOSIN-LIKE 2"/>
    <property type="match status" value="1"/>
</dbReference>
<keyword evidence="10" id="KW-1185">Reference proteome</keyword>
<keyword evidence="7" id="KW-0325">Glycoprotein</keyword>
<evidence type="ECO:0000256" key="3">
    <source>
        <dbReference type="ARBA" id="ARBA00022679"/>
    </source>
</evidence>
<evidence type="ECO:0000256" key="5">
    <source>
        <dbReference type="ARBA" id="ARBA00022989"/>
    </source>
</evidence>
<organism evidence="9 10">
    <name type="scientific">Emergomyces africanus</name>
    <dbReference type="NCBI Taxonomy" id="1955775"/>
    <lineage>
        <taxon>Eukaryota</taxon>
        <taxon>Fungi</taxon>
        <taxon>Dikarya</taxon>
        <taxon>Ascomycota</taxon>
        <taxon>Pezizomycotina</taxon>
        <taxon>Eurotiomycetes</taxon>
        <taxon>Eurotiomycetidae</taxon>
        <taxon>Onygenales</taxon>
        <taxon>Ajellomycetaceae</taxon>
        <taxon>Emergomyces</taxon>
    </lineage>
</organism>
<evidence type="ECO:0000256" key="4">
    <source>
        <dbReference type="ARBA" id="ARBA00022692"/>
    </source>
</evidence>
<dbReference type="Proteomes" id="UP000091918">
    <property type="component" value="Unassembled WGS sequence"/>
</dbReference>
<keyword evidence="3" id="KW-0808">Transferase</keyword>
<dbReference type="AlphaFoldDB" id="A0A1B7NQL5"/>
<comment type="subcellular location">
    <subcellularLocation>
        <location evidence="1">Membrane</location>
    </subcellularLocation>
</comment>
<dbReference type="GO" id="GO:0016757">
    <property type="term" value="F:glycosyltransferase activity"/>
    <property type="evidence" value="ECO:0007669"/>
    <property type="project" value="UniProtKB-KW"/>
</dbReference>
<accession>A0A1B7NQL5</accession>
<dbReference type="PANTHER" id="PTHR47844">
    <property type="entry name" value="SYNTHASE CPS1, PUTATIVE (AFU_ORTHOLOGUE AFUA_7G02500)-RELATED"/>
    <property type="match status" value="1"/>
</dbReference>
<dbReference type="OrthoDB" id="5404195at2759"/>
<comment type="caution">
    <text evidence="9">The sequence shown here is derived from an EMBL/GenBank/DDBJ whole genome shotgun (WGS) entry which is preliminary data.</text>
</comment>
<protein>
    <submittedName>
        <fullName evidence="9">Uncharacterized protein</fullName>
    </submittedName>
</protein>
<keyword evidence="2" id="KW-0328">Glycosyltransferase</keyword>
<evidence type="ECO:0000256" key="7">
    <source>
        <dbReference type="ARBA" id="ARBA00023180"/>
    </source>
</evidence>
<feature type="transmembrane region" description="Helical" evidence="8">
    <location>
        <begin position="91"/>
        <end position="111"/>
    </location>
</feature>
<sequence length="151" mass="17889">MYFQNDPKAEVQTTLENDAKFLKQCVRRSRSNWRSNLRSLTESATWQRYPWSTYTVFLTTPTQLTPITEPLLIWICHKSTEADFVQHRLSLGLLLAFMAFTKFIKLVGHYWRHPWDLVLSPVSILFGYFHGLIKIYSLFTLHKTTWGNREC</sequence>
<dbReference type="InterPro" id="IPR052427">
    <property type="entry name" value="Glycosyltrans_GT2/GT47"/>
</dbReference>
<proteinExistence type="predicted"/>
<feature type="transmembrane region" description="Helical" evidence="8">
    <location>
        <begin position="117"/>
        <end position="139"/>
    </location>
</feature>
<keyword evidence="6 8" id="KW-0472">Membrane</keyword>
<evidence type="ECO:0000256" key="6">
    <source>
        <dbReference type="ARBA" id="ARBA00023136"/>
    </source>
</evidence>
<evidence type="ECO:0000256" key="2">
    <source>
        <dbReference type="ARBA" id="ARBA00022676"/>
    </source>
</evidence>
<evidence type="ECO:0000256" key="8">
    <source>
        <dbReference type="SAM" id="Phobius"/>
    </source>
</evidence>
<keyword evidence="4 8" id="KW-0812">Transmembrane</keyword>
<gene>
    <name evidence="9" type="ORF">ACJ72_06566</name>
</gene>
<evidence type="ECO:0000256" key="1">
    <source>
        <dbReference type="ARBA" id="ARBA00004370"/>
    </source>
</evidence>
<name>A0A1B7NQL5_9EURO</name>